<dbReference type="PANTHER" id="PTHR30352">
    <property type="entry name" value="PYRUVATE FORMATE-LYASE-ACTIVATING ENZYME"/>
    <property type="match status" value="1"/>
</dbReference>
<dbReference type="Pfam" id="PF04055">
    <property type="entry name" value="Radical_SAM"/>
    <property type="match status" value="1"/>
</dbReference>
<dbReference type="PANTHER" id="PTHR30352:SF13">
    <property type="entry name" value="GLYCYL-RADICAL ENZYME ACTIVATING ENZYME YJJW-RELATED"/>
    <property type="match status" value="1"/>
</dbReference>
<evidence type="ECO:0000313" key="8">
    <source>
        <dbReference type="EMBL" id="PKM91134.1"/>
    </source>
</evidence>
<dbReference type="InterPro" id="IPR058240">
    <property type="entry name" value="rSAM_sf"/>
</dbReference>
<dbReference type="CDD" id="cd01335">
    <property type="entry name" value="Radical_SAM"/>
    <property type="match status" value="1"/>
</dbReference>
<proteinExistence type="predicted"/>
<dbReference type="EMBL" id="PHAI01000003">
    <property type="protein sequence ID" value="PKM91134.1"/>
    <property type="molecule type" value="Genomic_DNA"/>
</dbReference>
<keyword evidence="4" id="KW-0479">Metal-binding</keyword>
<sequence length="241" mass="27155">MTIGGIEKLSLIDFPGYLSAVIFTKSCNFRCHFCYNPMLVFASGESELMNIKDESSSLIPEEDFFLFLKDRIGKLDGIVISGGEPTLQGDLKDFIIKVKNLGYKIKLDTNGTNPDKVLDLITSGLLDYIAMDLKAPFDSYEKVVNVKTNIEKIKKSVKILIEGSLPYEFRTTVVPGLLDKEDILKMSKDIMGANLWYLQKFKSDIDLVNNNFKNLDPLTDSEMKEMVKIGSRAVKECLLRV</sequence>
<dbReference type="Proteomes" id="UP000233517">
    <property type="component" value="Unassembled WGS sequence"/>
</dbReference>
<evidence type="ECO:0000259" key="7">
    <source>
        <dbReference type="PROSITE" id="PS51918"/>
    </source>
</evidence>
<dbReference type="GO" id="GO:0046872">
    <property type="term" value="F:metal ion binding"/>
    <property type="evidence" value="ECO:0007669"/>
    <property type="project" value="UniProtKB-KW"/>
</dbReference>
<dbReference type="SFLD" id="SFLDS00029">
    <property type="entry name" value="Radical_SAM"/>
    <property type="match status" value="1"/>
</dbReference>
<feature type="domain" description="Radical SAM core" evidence="7">
    <location>
        <begin position="13"/>
        <end position="241"/>
    </location>
</feature>
<keyword evidence="6" id="KW-0411">Iron-sulfur</keyword>
<gene>
    <name evidence="8" type="ORF">CVU82_03715</name>
</gene>
<organism evidence="8 9">
    <name type="scientific">Candidatus Falkowbacteria bacterium HGW-Falkowbacteria-1</name>
    <dbReference type="NCBI Taxonomy" id="2013768"/>
    <lineage>
        <taxon>Bacteria</taxon>
        <taxon>Candidatus Falkowiibacteriota</taxon>
    </lineage>
</organism>
<dbReference type="InterPro" id="IPR012840">
    <property type="entry name" value="NrdG2"/>
</dbReference>
<dbReference type="GO" id="GO:0051539">
    <property type="term" value="F:4 iron, 4 sulfur cluster binding"/>
    <property type="evidence" value="ECO:0007669"/>
    <property type="project" value="UniProtKB-KW"/>
</dbReference>
<dbReference type="SUPFAM" id="SSF102114">
    <property type="entry name" value="Radical SAM enzymes"/>
    <property type="match status" value="1"/>
</dbReference>
<evidence type="ECO:0000313" key="9">
    <source>
        <dbReference type="Proteomes" id="UP000233517"/>
    </source>
</evidence>
<dbReference type="SFLD" id="SFLDG01067">
    <property type="entry name" value="SPASM/twitch_domain_containing"/>
    <property type="match status" value="1"/>
</dbReference>
<name>A0A2N2E8R3_9BACT</name>
<protein>
    <submittedName>
        <fullName evidence="8">Anaerobic ribonucleoside-triphosphate reductase activating protein</fullName>
    </submittedName>
</protein>
<keyword evidence="2" id="KW-0004">4Fe-4S</keyword>
<evidence type="ECO:0000256" key="2">
    <source>
        <dbReference type="ARBA" id="ARBA00022485"/>
    </source>
</evidence>
<evidence type="ECO:0000256" key="1">
    <source>
        <dbReference type="ARBA" id="ARBA00001966"/>
    </source>
</evidence>
<dbReference type="NCBIfam" id="TIGR02495">
    <property type="entry name" value="NrdG2"/>
    <property type="match status" value="1"/>
</dbReference>
<dbReference type="InterPro" id="IPR034457">
    <property type="entry name" value="Organic_radical-activating"/>
</dbReference>
<dbReference type="Gene3D" id="3.20.20.70">
    <property type="entry name" value="Aldolase class I"/>
    <property type="match status" value="1"/>
</dbReference>
<keyword evidence="3" id="KW-0949">S-adenosyl-L-methionine</keyword>
<dbReference type="InterPro" id="IPR007197">
    <property type="entry name" value="rSAM"/>
</dbReference>
<reference evidence="8 9" key="1">
    <citation type="journal article" date="2017" name="ISME J.">
        <title>Potential for microbial H2 and metal transformations associated with novel bacteria and archaea in deep terrestrial subsurface sediments.</title>
        <authorList>
            <person name="Hernsdorf A.W."/>
            <person name="Amano Y."/>
            <person name="Miyakawa K."/>
            <person name="Ise K."/>
            <person name="Suzuki Y."/>
            <person name="Anantharaman K."/>
            <person name="Probst A."/>
            <person name="Burstein D."/>
            <person name="Thomas B.C."/>
            <person name="Banfield J.F."/>
        </authorList>
    </citation>
    <scope>NUCLEOTIDE SEQUENCE [LARGE SCALE GENOMIC DNA]</scope>
    <source>
        <strain evidence="8">HGW-Falkowbacteria-1</strain>
    </source>
</reference>
<comment type="caution">
    <text evidence="8">The sequence shown here is derived from an EMBL/GenBank/DDBJ whole genome shotgun (WGS) entry which is preliminary data.</text>
</comment>
<dbReference type="PROSITE" id="PS51918">
    <property type="entry name" value="RADICAL_SAM"/>
    <property type="match status" value="1"/>
</dbReference>
<evidence type="ECO:0000256" key="6">
    <source>
        <dbReference type="ARBA" id="ARBA00023014"/>
    </source>
</evidence>
<comment type="cofactor">
    <cofactor evidence="1">
        <name>[4Fe-4S] cluster</name>
        <dbReference type="ChEBI" id="CHEBI:49883"/>
    </cofactor>
</comment>
<keyword evidence="5" id="KW-0408">Iron</keyword>
<dbReference type="GO" id="GO:0003824">
    <property type="term" value="F:catalytic activity"/>
    <property type="evidence" value="ECO:0007669"/>
    <property type="project" value="InterPro"/>
</dbReference>
<dbReference type="InterPro" id="IPR013785">
    <property type="entry name" value="Aldolase_TIM"/>
</dbReference>
<evidence type="ECO:0000256" key="5">
    <source>
        <dbReference type="ARBA" id="ARBA00023004"/>
    </source>
</evidence>
<dbReference type="SFLD" id="SFLDG01094">
    <property type="entry name" value="Uncharacterised_Radical_SAM_Su"/>
    <property type="match status" value="1"/>
</dbReference>
<evidence type="ECO:0000256" key="3">
    <source>
        <dbReference type="ARBA" id="ARBA00022691"/>
    </source>
</evidence>
<evidence type="ECO:0000256" key="4">
    <source>
        <dbReference type="ARBA" id="ARBA00022723"/>
    </source>
</evidence>
<dbReference type="AlphaFoldDB" id="A0A2N2E8R3"/>
<accession>A0A2N2E8R3</accession>